<feature type="transmembrane region" description="Helical" evidence="1">
    <location>
        <begin position="100"/>
        <end position="119"/>
    </location>
</feature>
<keyword evidence="1" id="KW-0812">Transmembrane</keyword>
<proteinExistence type="predicted"/>
<keyword evidence="1" id="KW-0472">Membrane</keyword>
<gene>
    <name evidence="2" type="ORF">SINC0208_LOCUS10771</name>
</gene>
<keyword evidence="1" id="KW-1133">Transmembrane helix</keyword>
<sequence>MGSSHHSIAKEGPVVLEFTEADVVFVVVLLRFEVGVSRAVLYRVAHLFTALAPDVLELLGLALFFLLVVLVIVVVFLALVLRELAAGLVLPSLTAAPPHLSSVVALMHAAAPVEVLVLVELFPAVLAKLDPLVNSALAVLEFVVALLHLLAVIDQQFALLLGFDLLVDGHVQFLLGSLCRLLKLGDLFLGLLCQTALLLLQLVAGVYDFFDVFAVRVSLLDQPVYNFLKVLLLALDDIQLLLQSVHLELVLVFQVLGV</sequence>
<organism evidence="2">
    <name type="scientific">Strombidium inclinatum</name>
    <dbReference type="NCBI Taxonomy" id="197538"/>
    <lineage>
        <taxon>Eukaryota</taxon>
        <taxon>Sar</taxon>
        <taxon>Alveolata</taxon>
        <taxon>Ciliophora</taxon>
        <taxon>Intramacronucleata</taxon>
        <taxon>Spirotrichea</taxon>
        <taxon>Oligotrichia</taxon>
        <taxon>Strombidiidae</taxon>
        <taxon>Strombidium</taxon>
    </lineage>
</organism>
<name>A0A7S3IRT6_9SPIT</name>
<evidence type="ECO:0000256" key="1">
    <source>
        <dbReference type="SAM" id="Phobius"/>
    </source>
</evidence>
<feature type="transmembrane region" description="Helical" evidence="1">
    <location>
        <begin position="131"/>
        <end position="151"/>
    </location>
</feature>
<feature type="transmembrane region" description="Helical" evidence="1">
    <location>
        <begin position="187"/>
        <end position="210"/>
    </location>
</feature>
<protein>
    <submittedName>
        <fullName evidence="2">Uncharacterized protein</fullName>
    </submittedName>
</protein>
<dbReference type="EMBL" id="HBIH01026852">
    <property type="protein sequence ID" value="CAE0330139.1"/>
    <property type="molecule type" value="Transcribed_RNA"/>
</dbReference>
<reference evidence="2" key="1">
    <citation type="submission" date="2021-01" db="EMBL/GenBank/DDBJ databases">
        <authorList>
            <person name="Corre E."/>
            <person name="Pelletier E."/>
            <person name="Niang G."/>
            <person name="Scheremetjew M."/>
            <person name="Finn R."/>
            <person name="Kale V."/>
            <person name="Holt S."/>
            <person name="Cochrane G."/>
            <person name="Meng A."/>
            <person name="Brown T."/>
            <person name="Cohen L."/>
        </authorList>
    </citation>
    <scope>NUCLEOTIDE SEQUENCE</scope>
    <source>
        <strain evidence="2">S3</strain>
    </source>
</reference>
<evidence type="ECO:0000313" key="2">
    <source>
        <dbReference type="EMBL" id="CAE0330139.1"/>
    </source>
</evidence>
<accession>A0A7S3IRT6</accession>
<dbReference type="AlphaFoldDB" id="A0A7S3IRT6"/>
<feature type="transmembrane region" description="Helical" evidence="1">
    <location>
        <begin position="56"/>
        <end position="80"/>
    </location>
</feature>